<dbReference type="InterPro" id="IPR003439">
    <property type="entry name" value="ABC_transporter-like_ATP-bd"/>
</dbReference>
<evidence type="ECO:0000256" key="3">
    <source>
        <dbReference type="ARBA" id="ARBA00022448"/>
    </source>
</evidence>
<evidence type="ECO:0000313" key="13">
    <source>
        <dbReference type="Proteomes" id="UP000730862"/>
    </source>
</evidence>
<dbReference type="SUPFAM" id="SSF52540">
    <property type="entry name" value="P-loop containing nucleoside triphosphate hydrolases"/>
    <property type="match status" value="2"/>
</dbReference>
<dbReference type="InterPro" id="IPR027417">
    <property type="entry name" value="P-loop_NTPase"/>
</dbReference>
<dbReference type="AlphaFoldDB" id="A0A317LME3"/>
<evidence type="ECO:0000313" key="12">
    <source>
        <dbReference type="EMBL" id="MBS5965687.1"/>
    </source>
</evidence>
<keyword evidence="7 12" id="KW-0067">ATP-binding</keyword>
<evidence type="ECO:0000256" key="7">
    <source>
        <dbReference type="ARBA" id="ARBA00022840"/>
    </source>
</evidence>
<proteinExistence type="inferred from homology"/>
<reference evidence="12" key="1">
    <citation type="submission" date="2021-02" db="EMBL/GenBank/DDBJ databases">
        <title>Infant gut strain persistence is associated with maternal origin, phylogeny, and functional potential including surface adhesion and iron acquisition.</title>
        <authorList>
            <person name="Lou Y.C."/>
        </authorList>
    </citation>
    <scope>NUCLEOTIDE SEQUENCE</scope>
    <source>
        <strain evidence="12">L3_058_000G1_dasL3_058_000G1_concoct_72</strain>
    </source>
</reference>
<dbReference type="GO" id="GO:0043190">
    <property type="term" value="C:ATP-binding cassette (ABC) transporter complex"/>
    <property type="evidence" value="ECO:0007669"/>
    <property type="project" value="TreeGrafter"/>
</dbReference>
<dbReference type="PANTHER" id="PTHR43553">
    <property type="entry name" value="HEAVY METAL TRANSPORTER"/>
    <property type="match status" value="1"/>
</dbReference>
<keyword evidence="4" id="KW-1003">Cell membrane</keyword>
<dbReference type="RefSeq" id="WP_019118516.1">
    <property type="nucleotide sequence ID" value="NZ_BAAAWC010000053.1"/>
</dbReference>
<keyword evidence="8" id="KW-1278">Translocase</keyword>
<dbReference type="Proteomes" id="UP000730862">
    <property type="component" value="Unassembled WGS sequence"/>
</dbReference>
<dbReference type="GO" id="GO:0005524">
    <property type="term" value="F:ATP binding"/>
    <property type="evidence" value="ECO:0007669"/>
    <property type="project" value="UniProtKB-KW"/>
</dbReference>
<gene>
    <name evidence="12" type="ORF">KIA07_08525</name>
</gene>
<keyword evidence="9" id="KW-0472">Membrane</keyword>
<evidence type="ECO:0000256" key="10">
    <source>
        <dbReference type="ARBA" id="ARBA00025157"/>
    </source>
</evidence>
<comment type="subcellular location">
    <subcellularLocation>
        <location evidence="1">Cell membrane</location>
        <topology evidence="1">Peripheral membrane protein</topology>
    </subcellularLocation>
</comment>
<keyword evidence="5" id="KW-0677">Repeat</keyword>
<keyword evidence="6" id="KW-0547">Nucleotide-binding</keyword>
<dbReference type="InterPro" id="IPR017871">
    <property type="entry name" value="ABC_transporter-like_CS"/>
</dbReference>
<comment type="function">
    <text evidence="10">Probably part of an ABC transporter complex. Responsible for energy coupling to the transport system.</text>
</comment>
<dbReference type="PROSITE" id="PS00211">
    <property type="entry name" value="ABC_TRANSPORTER_1"/>
    <property type="match status" value="2"/>
</dbReference>
<name>A0A317LME3_FINMA</name>
<protein>
    <submittedName>
        <fullName evidence="12">ABC transporter ATP-binding protein</fullName>
    </submittedName>
</protein>
<evidence type="ECO:0000256" key="6">
    <source>
        <dbReference type="ARBA" id="ARBA00022741"/>
    </source>
</evidence>
<dbReference type="PROSITE" id="PS50893">
    <property type="entry name" value="ABC_TRANSPORTER_2"/>
    <property type="match status" value="2"/>
</dbReference>
<dbReference type="Gene3D" id="3.40.50.300">
    <property type="entry name" value="P-loop containing nucleotide triphosphate hydrolases"/>
    <property type="match status" value="2"/>
</dbReference>
<keyword evidence="3" id="KW-0813">Transport</keyword>
<dbReference type="InterPro" id="IPR003593">
    <property type="entry name" value="AAA+_ATPase"/>
</dbReference>
<organism evidence="12 13">
    <name type="scientific">Finegoldia magna</name>
    <name type="common">Peptostreptococcus magnus</name>
    <dbReference type="NCBI Taxonomy" id="1260"/>
    <lineage>
        <taxon>Bacteria</taxon>
        <taxon>Bacillati</taxon>
        <taxon>Bacillota</taxon>
        <taxon>Tissierellia</taxon>
        <taxon>Tissierellales</taxon>
        <taxon>Peptoniphilaceae</taxon>
        <taxon>Finegoldia</taxon>
    </lineage>
</organism>
<dbReference type="InterPro" id="IPR015856">
    <property type="entry name" value="ABC_transpr_CbiO/EcfA_su"/>
</dbReference>
<evidence type="ECO:0000256" key="4">
    <source>
        <dbReference type="ARBA" id="ARBA00022475"/>
    </source>
</evidence>
<feature type="domain" description="ABC transporter" evidence="11">
    <location>
        <begin position="4"/>
        <end position="242"/>
    </location>
</feature>
<evidence type="ECO:0000256" key="9">
    <source>
        <dbReference type="ARBA" id="ARBA00023136"/>
    </source>
</evidence>
<dbReference type="GO" id="GO:0016887">
    <property type="term" value="F:ATP hydrolysis activity"/>
    <property type="evidence" value="ECO:0007669"/>
    <property type="project" value="InterPro"/>
</dbReference>
<comment type="similarity">
    <text evidence="2">Belongs to the ABC transporter superfamily.</text>
</comment>
<evidence type="ECO:0000256" key="8">
    <source>
        <dbReference type="ARBA" id="ARBA00022967"/>
    </source>
</evidence>
<evidence type="ECO:0000256" key="5">
    <source>
        <dbReference type="ARBA" id="ARBA00022737"/>
    </source>
</evidence>
<dbReference type="GO" id="GO:0042626">
    <property type="term" value="F:ATPase-coupled transmembrane transporter activity"/>
    <property type="evidence" value="ECO:0007669"/>
    <property type="project" value="TreeGrafter"/>
</dbReference>
<dbReference type="PANTHER" id="PTHR43553:SF23">
    <property type="entry name" value="ABC TRANSPORTER ATP-BINDING COMPONENT"/>
    <property type="match status" value="1"/>
</dbReference>
<dbReference type="CDD" id="cd03225">
    <property type="entry name" value="ABC_cobalt_CbiO_domain1"/>
    <property type="match status" value="1"/>
</dbReference>
<evidence type="ECO:0000256" key="1">
    <source>
        <dbReference type="ARBA" id="ARBA00004202"/>
    </source>
</evidence>
<accession>A0A317LME3</accession>
<sequence length="473" mass="54081">MENVISVNIKSFSYGENENLKNIKFNIKDGEFIVLTGNSGCGKSTLIRIITGLFPSFYEGKLDGEVEILGRDINEYKKGELSKILSIVFQNPKDQFFCTNVYDEIALGAENLGIKRDLIIEKIESISKLLKIEKLLDKSIFSLSGGERQRVAIASALIQDSKILFFDEPSSSLDYDSIESFKEILKELKSMGKTIILAEHRLYYLKNLFDRIVFMKGATINEIFTRENFNNNLAKELGLRTLEERNLKTERNFFEKDSVEFFNNIYVSVGKKSILENISFDLKKGEVLGILGKNGSGKTSLSRIITGLVGKNQDTSIGVREKERLKNSYLVQQDVDSQIFLDTVENELLSISSDKEEIKKLLKEINLWDKRTSHPQKLSGGQKQRLAVITAFLSNRRVIILDEPTSGLDYKNMEIMAKLINEYSKKISIVIITHDLEFLFKCCNSALTLDKNNYDRFVLFNNEEKIFEFIEQM</sequence>
<feature type="domain" description="ABC transporter" evidence="11">
    <location>
        <begin position="259"/>
        <end position="472"/>
    </location>
</feature>
<comment type="caution">
    <text evidence="12">The sequence shown here is derived from an EMBL/GenBank/DDBJ whole genome shotgun (WGS) entry which is preliminary data.</text>
</comment>
<dbReference type="SMART" id="SM00382">
    <property type="entry name" value="AAA"/>
    <property type="match status" value="2"/>
</dbReference>
<dbReference type="InterPro" id="IPR050095">
    <property type="entry name" value="ECF_ABC_transporter_ATP-bd"/>
</dbReference>
<evidence type="ECO:0000256" key="2">
    <source>
        <dbReference type="ARBA" id="ARBA00005417"/>
    </source>
</evidence>
<dbReference type="EMBL" id="JAHAIK010000032">
    <property type="protein sequence ID" value="MBS5965687.1"/>
    <property type="molecule type" value="Genomic_DNA"/>
</dbReference>
<evidence type="ECO:0000259" key="11">
    <source>
        <dbReference type="PROSITE" id="PS50893"/>
    </source>
</evidence>
<dbReference type="Pfam" id="PF00005">
    <property type="entry name" value="ABC_tran"/>
    <property type="match status" value="2"/>
</dbReference>